<name>A0A1N7L607_9FLAO</name>
<accession>A0A1N7L607</accession>
<dbReference type="InterPro" id="IPR027417">
    <property type="entry name" value="P-loop_NTPase"/>
</dbReference>
<evidence type="ECO:0000256" key="3">
    <source>
        <dbReference type="ARBA" id="ARBA00022840"/>
    </source>
</evidence>
<proteinExistence type="inferred from homology"/>
<sequence>MNEPTVTKMKQMKLCGMYHAFKTAIESGKTDHYTLDEFISMLIDAEWDERHNRRIERSIKNARFHYKSNIENINFDESRNLDRNLVLRLAGCEFVEKNENILITGSTGVGKSYLGTALGYQACIEGFKVSYFNTNKLFGKLKMAKADGSYLRELAKIQRQEVIILDDFGLQTLDSQNRITLLELIEDRHNNGSIIVTSQIPVAGCYEIIGEKTIADAILDRLIHQSHRLELKGESMRKKRGINKAEN</sequence>
<dbReference type="NCBIfam" id="NF038214">
    <property type="entry name" value="IS21_help_AAA"/>
    <property type="match status" value="1"/>
</dbReference>
<dbReference type="EMBL" id="FTOI01000004">
    <property type="protein sequence ID" value="SIS69305.1"/>
    <property type="molecule type" value="Genomic_DNA"/>
</dbReference>
<dbReference type="SMART" id="SM00382">
    <property type="entry name" value="AAA"/>
    <property type="match status" value="1"/>
</dbReference>
<dbReference type="InterPro" id="IPR002611">
    <property type="entry name" value="IstB_ATP-bd"/>
</dbReference>
<dbReference type="AlphaFoldDB" id="A0A1N7L607"/>
<gene>
    <name evidence="5" type="ORF">SAMN05421789_104249</name>
</gene>
<evidence type="ECO:0000313" key="5">
    <source>
        <dbReference type="EMBL" id="SIS69305.1"/>
    </source>
</evidence>
<evidence type="ECO:0000256" key="1">
    <source>
        <dbReference type="ARBA" id="ARBA00008059"/>
    </source>
</evidence>
<dbReference type="PANTHER" id="PTHR30050">
    <property type="entry name" value="CHROMOSOMAL REPLICATION INITIATOR PROTEIN DNAA"/>
    <property type="match status" value="1"/>
</dbReference>
<reference evidence="6" key="1">
    <citation type="submission" date="2017-01" db="EMBL/GenBank/DDBJ databases">
        <authorList>
            <person name="Varghese N."/>
            <person name="Submissions S."/>
        </authorList>
    </citation>
    <scope>NUCLEOTIDE SEQUENCE [LARGE SCALE GENOMIC DNA]</scope>
    <source>
        <strain evidence="6">DSM 23145</strain>
    </source>
</reference>
<organism evidence="5 6">
    <name type="scientific">Kaistella chaponensis</name>
    <dbReference type="NCBI Taxonomy" id="713588"/>
    <lineage>
        <taxon>Bacteria</taxon>
        <taxon>Pseudomonadati</taxon>
        <taxon>Bacteroidota</taxon>
        <taxon>Flavobacteriia</taxon>
        <taxon>Flavobacteriales</taxon>
        <taxon>Weeksellaceae</taxon>
        <taxon>Chryseobacterium group</taxon>
        <taxon>Kaistella</taxon>
    </lineage>
</organism>
<dbReference type="PIRSF" id="PIRSF003073">
    <property type="entry name" value="DNAC_TnpB_IstB"/>
    <property type="match status" value="1"/>
</dbReference>
<comment type="similarity">
    <text evidence="1">Belongs to the IS21/IS1162 putative ATP-binding protein family.</text>
</comment>
<dbReference type="SUPFAM" id="SSF52540">
    <property type="entry name" value="P-loop containing nucleoside triphosphate hydrolases"/>
    <property type="match status" value="1"/>
</dbReference>
<dbReference type="Pfam" id="PF01695">
    <property type="entry name" value="IstB_IS21"/>
    <property type="match status" value="1"/>
</dbReference>
<keyword evidence="2" id="KW-0547">Nucleotide-binding</keyword>
<dbReference type="CDD" id="cd00009">
    <property type="entry name" value="AAA"/>
    <property type="match status" value="1"/>
</dbReference>
<dbReference type="Gene3D" id="3.40.50.300">
    <property type="entry name" value="P-loop containing nucleotide triphosphate hydrolases"/>
    <property type="match status" value="1"/>
</dbReference>
<dbReference type="PANTHER" id="PTHR30050:SF4">
    <property type="entry name" value="ATP-BINDING PROTEIN RV3427C IN INSERTION SEQUENCE-RELATED"/>
    <property type="match status" value="1"/>
</dbReference>
<dbReference type="STRING" id="713588.SAMN05421789_104249"/>
<evidence type="ECO:0000313" key="6">
    <source>
        <dbReference type="Proteomes" id="UP000185839"/>
    </source>
</evidence>
<keyword evidence="3" id="KW-0067">ATP-binding</keyword>
<keyword evidence="6" id="KW-1185">Reference proteome</keyword>
<dbReference type="InterPro" id="IPR047661">
    <property type="entry name" value="IstB"/>
</dbReference>
<dbReference type="InterPro" id="IPR003593">
    <property type="entry name" value="AAA+_ATPase"/>
</dbReference>
<dbReference type="InterPro" id="IPR028350">
    <property type="entry name" value="DNAC/IstB-like"/>
</dbReference>
<feature type="domain" description="AAA+ ATPase" evidence="4">
    <location>
        <begin position="97"/>
        <end position="230"/>
    </location>
</feature>
<dbReference type="Proteomes" id="UP000185839">
    <property type="component" value="Unassembled WGS sequence"/>
</dbReference>
<dbReference type="GO" id="GO:0005524">
    <property type="term" value="F:ATP binding"/>
    <property type="evidence" value="ECO:0007669"/>
    <property type="project" value="UniProtKB-KW"/>
</dbReference>
<dbReference type="GO" id="GO:0006260">
    <property type="term" value="P:DNA replication"/>
    <property type="evidence" value="ECO:0007669"/>
    <property type="project" value="TreeGrafter"/>
</dbReference>
<evidence type="ECO:0000256" key="2">
    <source>
        <dbReference type="ARBA" id="ARBA00022741"/>
    </source>
</evidence>
<protein>
    <submittedName>
        <fullName evidence="5">DNA replication protein DnaC</fullName>
    </submittedName>
</protein>
<dbReference type="RefSeq" id="WP_076386483.1">
    <property type="nucleotide sequence ID" value="NZ_FTOI01000004.1"/>
</dbReference>
<dbReference type="OrthoDB" id="8064373at2"/>
<evidence type="ECO:0000259" key="4">
    <source>
        <dbReference type="SMART" id="SM00382"/>
    </source>
</evidence>